<evidence type="ECO:0000256" key="2">
    <source>
        <dbReference type="ARBA" id="ARBA00023125"/>
    </source>
</evidence>
<keyword evidence="4" id="KW-0804">Transcription</keyword>
<dbReference type="InterPro" id="IPR018060">
    <property type="entry name" value="HTH_AraC"/>
</dbReference>
<dbReference type="SUPFAM" id="SSF46689">
    <property type="entry name" value="Homeodomain-like"/>
    <property type="match status" value="1"/>
</dbReference>
<dbReference type="InterPro" id="IPR009057">
    <property type="entry name" value="Homeodomain-like_sf"/>
</dbReference>
<keyword evidence="2" id="KW-0238">DNA-binding</keyword>
<dbReference type="PANTHER" id="PTHR11019:SF159">
    <property type="entry name" value="TRANSCRIPTIONAL REGULATOR-RELATED"/>
    <property type="match status" value="1"/>
</dbReference>
<evidence type="ECO:0000313" key="7">
    <source>
        <dbReference type="Proteomes" id="UP001432995"/>
    </source>
</evidence>
<evidence type="ECO:0000313" key="6">
    <source>
        <dbReference type="EMBL" id="MER2288921.1"/>
    </source>
</evidence>
<dbReference type="InterPro" id="IPR011051">
    <property type="entry name" value="RmlC_Cupin_sf"/>
</dbReference>
<comment type="caution">
    <text evidence="6">The sequence shown here is derived from an EMBL/GenBank/DDBJ whole genome shotgun (WGS) entry which is preliminary data.</text>
</comment>
<dbReference type="Proteomes" id="UP001432995">
    <property type="component" value="Unassembled WGS sequence"/>
</dbReference>
<dbReference type="Pfam" id="PF12833">
    <property type="entry name" value="HTH_18"/>
    <property type="match status" value="1"/>
</dbReference>
<evidence type="ECO:0000256" key="4">
    <source>
        <dbReference type="ARBA" id="ARBA00023163"/>
    </source>
</evidence>
<evidence type="ECO:0000259" key="5">
    <source>
        <dbReference type="PROSITE" id="PS01124"/>
    </source>
</evidence>
<gene>
    <name evidence="6" type="ORF">ABS770_11685</name>
</gene>
<dbReference type="InterPro" id="IPR014710">
    <property type="entry name" value="RmlC-like_jellyroll"/>
</dbReference>
<dbReference type="SUPFAM" id="SSF51182">
    <property type="entry name" value="RmlC-like cupins"/>
    <property type="match status" value="1"/>
</dbReference>
<evidence type="ECO:0000256" key="1">
    <source>
        <dbReference type="ARBA" id="ARBA00023015"/>
    </source>
</evidence>
<keyword evidence="1" id="KW-0805">Transcription regulation</keyword>
<evidence type="ECO:0000256" key="3">
    <source>
        <dbReference type="ARBA" id="ARBA00023159"/>
    </source>
</evidence>
<dbReference type="PANTHER" id="PTHR11019">
    <property type="entry name" value="HTH-TYPE TRANSCRIPTIONAL REGULATOR NIMR"/>
    <property type="match status" value="1"/>
</dbReference>
<protein>
    <submittedName>
        <fullName evidence="6">Helix-turn-helix transcriptional regulator</fullName>
    </submittedName>
</protein>
<keyword evidence="3" id="KW-0010">Activator</keyword>
<reference evidence="6" key="1">
    <citation type="submission" date="2024-06" db="EMBL/GenBank/DDBJ databases">
        <authorList>
            <person name="Campbell A.G."/>
        </authorList>
    </citation>
    <scope>NUCLEOTIDE SEQUENCE</scope>
    <source>
        <strain evidence="6">EM17</strain>
    </source>
</reference>
<sequence length="259" mass="27527">MFRPASVPGPKVICVGCDYPDGGTVGPHCHPRAQLIYATAGVMEIRAAGSLWLVPPQRALWVGAGIVHAMRARGAVSLRTLYIAAPAVPAALPNEPTSLAVTPLLRELILRAIQPADEADEDGRQDRLFAVLLDEVGLLPRCRLRLAMPADPRLRRVCETVLADPGRRRDMAALAEIGGASPRTLARLAERDLGVPFSIWRQQARVLAALPILVGGGSVAEAAFTLGYDNPSAFASMFRRMTGTAPAAYRTAGAEPEAA</sequence>
<dbReference type="PROSITE" id="PS01124">
    <property type="entry name" value="HTH_ARAC_FAMILY_2"/>
    <property type="match status" value="1"/>
</dbReference>
<dbReference type="PRINTS" id="PR00032">
    <property type="entry name" value="HTHARAC"/>
</dbReference>
<dbReference type="SMART" id="SM00342">
    <property type="entry name" value="HTH_ARAC"/>
    <property type="match status" value="1"/>
</dbReference>
<proteinExistence type="predicted"/>
<dbReference type="InterPro" id="IPR018062">
    <property type="entry name" value="HTH_AraC-typ_CS"/>
</dbReference>
<dbReference type="Gene3D" id="1.10.10.60">
    <property type="entry name" value="Homeodomain-like"/>
    <property type="match status" value="1"/>
</dbReference>
<accession>A0ABV1R264</accession>
<name>A0ABV1R264_9HYPH</name>
<dbReference type="Gene3D" id="2.60.120.10">
    <property type="entry name" value="Jelly Rolls"/>
    <property type="match status" value="1"/>
</dbReference>
<dbReference type="InterPro" id="IPR020449">
    <property type="entry name" value="Tscrpt_reg_AraC-type_HTH"/>
</dbReference>
<organism evidence="6 7">
    <name type="scientific">Methylobacterium brachiatum</name>
    <dbReference type="NCBI Taxonomy" id="269660"/>
    <lineage>
        <taxon>Bacteria</taxon>
        <taxon>Pseudomonadati</taxon>
        <taxon>Pseudomonadota</taxon>
        <taxon>Alphaproteobacteria</taxon>
        <taxon>Hyphomicrobiales</taxon>
        <taxon>Methylobacteriaceae</taxon>
        <taxon>Methylobacterium</taxon>
    </lineage>
</organism>
<dbReference type="RefSeq" id="WP_350378334.1">
    <property type="nucleotide sequence ID" value="NZ_JBELQD010000010.1"/>
</dbReference>
<dbReference type="EMBL" id="JBELQD010000010">
    <property type="protein sequence ID" value="MER2288921.1"/>
    <property type="molecule type" value="Genomic_DNA"/>
</dbReference>
<keyword evidence="7" id="KW-1185">Reference proteome</keyword>
<dbReference type="InterPro" id="IPR003313">
    <property type="entry name" value="AraC-bd"/>
</dbReference>
<dbReference type="PROSITE" id="PS00041">
    <property type="entry name" value="HTH_ARAC_FAMILY_1"/>
    <property type="match status" value="1"/>
</dbReference>
<dbReference type="CDD" id="cd06124">
    <property type="entry name" value="cupin_NimR-like_N"/>
    <property type="match status" value="1"/>
</dbReference>
<dbReference type="Pfam" id="PF02311">
    <property type="entry name" value="AraC_binding"/>
    <property type="match status" value="1"/>
</dbReference>
<feature type="domain" description="HTH araC/xylS-type" evidence="5">
    <location>
        <begin position="155"/>
        <end position="252"/>
    </location>
</feature>